<dbReference type="AlphaFoldDB" id="Q2KY80"/>
<evidence type="ECO:0000313" key="2">
    <source>
        <dbReference type="Proteomes" id="UP000001977"/>
    </source>
</evidence>
<dbReference type="EMBL" id="AM167904">
    <property type="protein sequence ID" value="CAJ49961.1"/>
    <property type="molecule type" value="Genomic_DNA"/>
</dbReference>
<keyword evidence="2" id="KW-1185">Reference proteome</keyword>
<organism evidence="1 2">
    <name type="scientific">Bordetella avium (strain 197N)</name>
    <dbReference type="NCBI Taxonomy" id="360910"/>
    <lineage>
        <taxon>Bacteria</taxon>
        <taxon>Pseudomonadati</taxon>
        <taxon>Pseudomonadota</taxon>
        <taxon>Betaproteobacteria</taxon>
        <taxon>Burkholderiales</taxon>
        <taxon>Alcaligenaceae</taxon>
        <taxon>Bordetella</taxon>
    </lineage>
</organism>
<protein>
    <submittedName>
        <fullName evidence="1">Uncharacterized protein</fullName>
    </submittedName>
</protein>
<dbReference type="KEGG" id="bav:BAV2351"/>
<gene>
    <name evidence="1" type="ordered locus">BAV2351</name>
</gene>
<accession>Q2KY80</accession>
<reference evidence="1 2" key="1">
    <citation type="journal article" date="2006" name="J. Bacteriol.">
        <title>Comparison of the genome sequence of the poultry pathogen Bordetella avium with those of B. bronchiseptica, B. pertussis, and B. parapertussis reveals extensive diversity in surface structures associated with host interaction.</title>
        <authorList>
            <person name="Sebaihia M."/>
            <person name="Preston A."/>
            <person name="Maskell D.J."/>
            <person name="Kuzmiak H."/>
            <person name="Connell T.D."/>
            <person name="King N.D."/>
            <person name="Orndorff P.E."/>
            <person name="Miyamoto D.M."/>
            <person name="Thomson N.R."/>
            <person name="Harris D."/>
            <person name="Goble A."/>
            <person name="Lord A."/>
            <person name="Murphy L."/>
            <person name="Quail M.A."/>
            <person name="Rutter S."/>
            <person name="Squares R."/>
            <person name="Squares S."/>
            <person name="Woodward J."/>
            <person name="Parkhill J."/>
            <person name="Temple L.M."/>
        </authorList>
    </citation>
    <scope>NUCLEOTIDE SEQUENCE [LARGE SCALE GENOMIC DNA]</scope>
    <source>
        <strain evidence="1 2">197N</strain>
    </source>
</reference>
<dbReference type="STRING" id="360910.BAV2351"/>
<evidence type="ECO:0000313" key="1">
    <source>
        <dbReference type="EMBL" id="CAJ49961.1"/>
    </source>
</evidence>
<proteinExistence type="predicted"/>
<name>Q2KY80_BORA1</name>
<dbReference type="Proteomes" id="UP000001977">
    <property type="component" value="Chromosome"/>
</dbReference>
<dbReference type="HOGENOM" id="CLU_3305636_0_0_4"/>
<sequence>MPGLTGLLARSNLRQTKQVILSGLASSRRKSLKAPALQV</sequence>